<dbReference type="OrthoDB" id="338933at2"/>
<name>R9ACU7_9LEPT</name>
<dbReference type="STRING" id="1218599.LEP1GSC195_1356"/>
<protein>
    <recommendedName>
        <fullName evidence="3">Transporter, Ompp1/FadL/TodX family</fullName>
    </recommendedName>
</protein>
<organism evidence="1 2">
    <name type="scientific">Leptospira wolbachii serovar Codice str. CDC</name>
    <dbReference type="NCBI Taxonomy" id="1218599"/>
    <lineage>
        <taxon>Bacteria</taxon>
        <taxon>Pseudomonadati</taxon>
        <taxon>Spirochaetota</taxon>
        <taxon>Spirochaetia</taxon>
        <taxon>Leptospirales</taxon>
        <taxon>Leptospiraceae</taxon>
        <taxon>Leptospira</taxon>
    </lineage>
</organism>
<evidence type="ECO:0008006" key="3">
    <source>
        <dbReference type="Google" id="ProtNLM"/>
    </source>
</evidence>
<dbReference type="SUPFAM" id="SSF56935">
    <property type="entry name" value="Porins"/>
    <property type="match status" value="1"/>
</dbReference>
<comment type="caution">
    <text evidence="1">The sequence shown here is derived from an EMBL/GenBank/DDBJ whole genome shotgun (WGS) entry which is preliminary data.</text>
</comment>
<reference evidence="1" key="1">
    <citation type="submission" date="2013-04" db="EMBL/GenBank/DDBJ databases">
        <authorList>
            <person name="Harkins D.M."/>
            <person name="Durkin A.S."/>
            <person name="Brinkac L.M."/>
            <person name="Haft D.H."/>
            <person name="Selengut J.D."/>
            <person name="Sanka R."/>
            <person name="DePew J."/>
            <person name="Purushe J."/>
            <person name="Galloway R.L."/>
            <person name="Vinetz J.M."/>
            <person name="Sutton G.G."/>
            <person name="Nierman W.C."/>
            <person name="Fouts D.E."/>
        </authorList>
    </citation>
    <scope>NUCLEOTIDE SEQUENCE [LARGE SCALE GENOMIC DNA]</scope>
    <source>
        <strain evidence="1">CDC</strain>
    </source>
</reference>
<accession>R9ACU7</accession>
<dbReference type="Proteomes" id="UP000013984">
    <property type="component" value="Unassembled WGS sequence"/>
</dbReference>
<keyword evidence="2" id="KW-1185">Reference proteome</keyword>
<proteinExistence type="predicted"/>
<evidence type="ECO:0000313" key="2">
    <source>
        <dbReference type="Proteomes" id="UP000013984"/>
    </source>
</evidence>
<sequence length="336" mass="36968">MIFKRKWYFPILILFLSATSLGSLFAQVSGYESAYPSAYLLGLSSTGVVSSNPMGSLYGNSAFLSNQAKHIVDGGVNGSYANPKTSPLYLSGAAYFSYSDSLGFGFRGKPVFLRSFPADERFSNYAFQGFVSWKWNENLSFALHLGPGISGRMGGYSSYSWNVSASTAFQYGNFRLGVILESPGSYRFDKYLGSEKLKERLPERLLVGVGYKITEYIDLQIEGNRTFFEKSHLSLNGGDNSFQYPLRAMYAGNIGLAIGKMESFQLISGLGREFRAESSSLRGFYTASLGVAGSIFPKELGEGYLYAVSLQRSGLSVPEREGAETRAAFQIQIQFQ</sequence>
<dbReference type="RefSeq" id="WP_015679935.1">
    <property type="nucleotide sequence ID" value="NZ_AOGZ02000008.1"/>
</dbReference>
<gene>
    <name evidence="1" type="ORF">LEP1GSC195_1356</name>
</gene>
<evidence type="ECO:0000313" key="1">
    <source>
        <dbReference type="EMBL" id="EOQ97985.1"/>
    </source>
</evidence>
<dbReference type="AlphaFoldDB" id="R9ACU7"/>
<dbReference type="EMBL" id="AOGZ02000008">
    <property type="protein sequence ID" value="EOQ97985.1"/>
    <property type="molecule type" value="Genomic_DNA"/>
</dbReference>